<dbReference type="PROSITE" id="PS51257">
    <property type="entry name" value="PROKAR_LIPOPROTEIN"/>
    <property type="match status" value="1"/>
</dbReference>
<keyword evidence="2" id="KW-1185">Reference proteome</keyword>
<dbReference type="RefSeq" id="WP_317490867.1">
    <property type="nucleotide sequence ID" value="NZ_CP136051.1"/>
</dbReference>
<gene>
    <name evidence="1" type="ORF">RT717_06185</name>
</gene>
<accession>A0ABZ0IT68</accession>
<organism evidence="1 2">
    <name type="scientific">Imperialibacter roseus</name>
    <dbReference type="NCBI Taxonomy" id="1324217"/>
    <lineage>
        <taxon>Bacteria</taxon>
        <taxon>Pseudomonadati</taxon>
        <taxon>Bacteroidota</taxon>
        <taxon>Cytophagia</taxon>
        <taxon>Cytophagales</taxon>
        <taxon>Flammeovirgaceae</taxon>
        <taxon>Imperialibacter</taxon>
    </lineage>
</organism>
<dbReference type="Proteomes" id="UP001302349">
    <property type="component" value="Chromosome"/>
</dbReference>
<evidence type="ECO:0000313" key="2">
    <source>
        <dbReference type="Proteomes" id="UP001302349"/>
    </source>
</evidence>
<proteinExistence type="predicted"/>
<reference evidence="1 2" key="1">
    <citation type="journal article" date="2023" name="Microbiol. Resour. Announc.">
        <title>Complete Genome Sequence of Imperialibacter roseus strain P4T.</title>
        <authorList>
            <person name="Tizabi D.R."/>
            <person name="Bachvaroff T."/>
            <person name="Hill R.T."/>
        </authorList>
    </citation>
    <scope>NUCLEOTIDE SEQUENCE [LARGE SCALE GENOMIC DNA]</scope>
    <source>
        <strain evidence="1 2">P4T</strain>
    </source>
</reference>
<sequence length="347" mass="40527">MRHSFPLVLFPLLFSCSGLSTQGDEAIDPRLSPEKKEVLKYQREIASLDIRKITTYLYDCESTEPRSRSTVLEEREFDEEGRLLKQAAYEYSGELRSRTHYFYGPEGDKTYQNLYNLNNIVIQTKYYDKLGYDTLTTDFLESGQVRSEMRKIVTLNPDGFPIKIEERDNLDRTHTVATYSYKDEVLQEETFTRFNVVSGDEVATQVIQYNEFGDRIYMSSSTASIIEDEVSMEYEYNKHNKIAHARLLNKDRLVIREKVNSFYGDGTPSHISDFHIDETTGDTTRVYEENFNDSGKLISYYMKAAAGNITQSGEFTYDKKKLLDAIEFNQEQNPNYICTYLEYEYYK</sequence>
<dbReference type="EMBL" id="CP136051">
    <property type="protein sequence ID" value="WOK08223.1"/>
    <property type="molecule type" value="Genomic_DNA"/>
</dbReference>
<evidence type="ECO:0000313" key="1">
    <source>
        <dbReference type="EMBL" id="WOK08223.1"/>
    </source>
</evidence>
<evidence type="ECO:0008006" key="3">
    <source>
        <dbReference type="Google" id="ProtNLM"/>
    </source>
</evidence>
<name>A0ABZ0IT68_9BACT</name>
<protein>
    <recommendedName>
        <fullName evidence="3">YD repeat-containing protein</fullName>
    </recommendedName>
</protein>